<protein>
    <submittedName>
        <fullName evidence="2">Urea carboxylase-associated family protein</fullName>
    </submittedName>
</protein>
<evidence type="ECO:0000313" key="3">
    <source>
        <dbReference type="Proteomes" id="UP001162802"/>
    </source>
</evidence>
<dbReference type="NCBIfam" id="TIGR03425">
    <property type="entry name" value="urea_degr_2"/>
    <property type="match status" value="1"/>
</dbReference>
<dbReference type="InterPro" id="IPR018959">
    <property type="entry name" value="DUF1989"/>
</dbReference>
<dbReference type="Proteomes" id="UP001162802">
    <property type="component" value="Unassembled WGS sequence"/>
</dbReference>
<sequence>MTQTLENPLAARDHARSMEGTVVESMPVLPPVADDLPAGISPSDLVWEETIAAGGYATRRLSRGSRLRLIDLKGDACASLLIFNAEMPSERLNVADTVKVQWNAYLEKGRLLLSDMGRVLMSLVEDEAETHDCFCGVSNAKLSAAKYGKGQEPAPYFSNGRDRFLNGVAKHGLGPRDVHPCVNLFKGVRVEDDGVVTPLTGPFDAGRSVILRAEMDVIVVIANCPHVMDPREEWSCTPLRATAWRGPITPEDDAVRNATPEGRRAFLNVEDYFRR</sequence>
<proteinExistence type="predicted"/>
<organism evidence="2 3">
    <name type="scientific">Novosphingobium mangrovi</name>
    <name type="common">ex Hu et al. 2023</name>
    <dbReference type="NCBI Taxonomy" id="2930094"/>
    <lineage>
        <taxon>Bacteria</taxon>
        <taxon>Pseudomonadati</taxon>
        <taxon>Pseudomonadota</taxon>
        <taxon>Alphaproteobacteria</taxon>
        <taxon>Sphingomonadales</taxon>
        <taxon>Sphingomonadaceae</taxon>
        <taxon>Novosphingobium</taxon>
    </lineage>
</organism>
<evidence type="ECO:0000313" key="2">
    <source>
        <dbReference type="EMBL" id="MCJ1961573.1"/>
    </source>
</evidence>
<reference evidence="2" key="1">
    <citation type="submission" date="2022-03" db="EMBL/GenBank/DDBJ databases">
        <title>Identification of a novel bacterium isolated from mangrove sediments.</title>
        <authorList>
            <person name="Pan X."/>
        </authorList>
    </citation>
    <scope>NUCLEOTIDE SEQUENCE</scope>
    <source>
        <strain evidence="2">B2637</strain>
    </source>
</reference>
<keyword evidence="3" id="KW-1185">Reference proteome</keyword>
<dbReference type="PANTHER" id="PTHR31527:SF0">
    <property type="entry name" value="RE64534P"/>
    <property type="match status" value="1"/>
</dbReference>
<dbReference type="RefSeq" id="WP_243800801.1">
    <property type="nucleotide sequence ID" value="NZ_JALHAT010000022.1"/>
</dbReference>
<comment type="caution">
    <text evidence="2">The sequence shown here is derived from an EMBL/GenBank/DDBJ whole genome shotgun (WGS) entry which is preliminary data.</text>
</comment>
<dbReference type="InterPro" id="IPR017792">
    <property type="entry name" value="UAAP1"/>
</dbReference>
<evidence type="ECO:0000259" key="1">
    <source>
        <dbReference type="Pfam" id="PF09347"/>
    </source>
</evidence>
<name>A0ABT0AEF9_9SPHN</name>
<dbReference type="EMBL" id="JALHAT010000022">
    <property type="protein sequence ID" value="MCJ1961573.1"/>
    <property type="molecule type" value="Genomic_DNA"/>
</dbReference>
<gene>
    <name evidence="2" type="ORF">MTR65_12835</name>
</gene>
<accession>A0ABT0AEF9</accession>
<dbReference type="Pfam" id="PF09347">
    <property type="entry name" value="DUF1989"/>
    <property type="match status" value="1"/>
</dbReference>
<dbReference type="PANTHER" id="PTHR31527">
    <property type="entry name" value="RE64534P"/>
    <property type="match status" value="1"/>
</dbReference>
<feature type="domain" description="DUF1989" evidence="1">
    <location>
        <begin position="49"/>
        <end position="218"/>
    </location>
</feature>